<name>A0A345JQS4_9GAMM</name>
<gene>
    <name evidence="7" type="ORF">CGC43_03295</name>
</gene>
<reference evidence="7 8" key="1">
    <citation type="submission" date="2017-07" db="EMBL/GenBank/DDBJ databases">
        <title>Complete genome sequences and comparative analysis of the novel pathogen Francisella opportunistica.</title>
        <authorList>
            <person name="Dietrich E.A."/>
            <person name="Kingry L.C."/>
            <person name="Petersen J.M."/>
        </authorList>
    </citation>
    <scope>NUCLEOTIDE SEQUENCE [LARGE SCALE GENOMIC DNA]</scope>
    <source>
        <strain evidence="7 8">14-2155</strain>
    </source>
</reference>
<accession>A0A345JQS4</accession>
<comment type="subcellular location">
    <subcellularLocation>
        <location evidence="1">Membrane</location>
        <topology evidence="1">Multi-pass membrane protein</topology>
    </subcellularLocation>
</comment>
<evidence type="ECO:0000256" key="2">
    <source>
        <dbReference type="ARBA" id="ARBA00022692"/>
    </source>
</evidence>
<dbReference type="AlphaFoldDB" id="A0A345JQS4"/>
<dbReference type="GO" id="GO:0016020">
    <property type="term" value="C:membrane"/>
    <property type="evidence" value="ECO:0007669"/>
    <property type="project" value="UniProtKB-SubCell"/>
</dbReference>
<evidence type="ECO:0000259" key="6">
    <source>
        <dbReference type="Pfam" id="PF13515"/>
    </source>
</evidence>
<protein>
    <submittedName>
        <fullName evidence="7">FUSC family protein</fullName>
    </submittedName>
</protein>
<feature type="transmembrane region" description="Helical" evidence="5">
    <location>
        <begin position="123"/>
        <end position="142"/>
    </location>
</feature>
<evidence type="ECO:0000256" key="5">
    <source>
        <dbReference type="SAM" id="Phobius"/>
    </source>
</evidence>
<feature type="transmembrane region" description="Helical" evidence="5">
    <location>
        <begin position="149"/>
        <end position="169"/>
    </location>
</feature>
<keyword evidence="3 5" id="KW-1133">Transmembrane helix</keyword>
<dbReference type="InterPro" id="IPR049453">
    <property type="entry name" value="Memb_transporter_dom"/>
</dbReference>
<proteinExistence type="predicted"/>
<evidence type="ECO:0000313" key="7">
    <source>
        <dbReference type="EMBL" id="AXH29670.1"/>
    </source>
</evidence>
<dbReference type="RefSeq" id="WP_071628949.1">
    <property type="nucleotide sequence ID" value="NZ_CP022375.1"/>
</dbReference>
<evidence type="ECO:0000256" key="1">
    <source>
        <dbReference type="ARBA" id="ARBA00004141"/>
    </source>
</evidence>
<evidence type="ECO:0000256" key="4">
    <source>
        <dbReference type="ARBA" id="ARBA00023136"/>
    </source>
</evidence>
<feature type="transmembrane region" description="Helical" evidence="5">
    <location>
        <begin position="100"/>
        <end position="117"/>
    </location>
</feature>
<dbReference type="Proteomes" id="UP000253862">
    <property type="component" value="Chromosome"/>
</dbReference>
<evidence type="ECO:0000313" key="8">
    <source>
        <dbReference type="Proteomes" id="UP000253862"/>
    </source>
</evidence>
<dbReference type="Pfam" id="PF13515">
    <property type="entry name" value="FUSC_2"/>
    <property type="match status" value="1"/>
</dbReference>
<keyword evidence="2 5" id="KW-0812">Transmembrane</keyword>
<evidence type="ECO:0000256" key="3">
    <source>
        <dbReference type="ARBA" id="ARBA00022989"/>
    </source>
</evidence>
<keyword evidence="4 5" id="KW-0472">Membrane</keyword>
<feature type="domain" description="Integral membrane bound transporter" evidence="6">
    <location>
        <begin position="41"/>
        <end position="166"/>
    </location>
</feature>
<sequence>MIFFKDRAIDKLSDTTLLAYRVLIASTLGLVICYSIFSYSGDSEFRDRIYWVVIAVVSVAASTSTSVVYTRAKAIIIFSLLGTSTGSLILMLVQKNIPNNFTIVAILCGIALALYIYTLFLNYATSVFFIHIYLVMFFGLFIGWDKELFLVRITCVAIGTVCIVLITFLTRGQKYRILFNKEMYSLYGELKKLVDDVDKSVKNRKLISLIEQTIKLNETLVNAKYEFPTTKKYYEYKKIIVLIDELLINLKTYRTLFIQQKKHKDDLYKQLVDHTKQQVRRNFKKITIRYDKMLYQYYYSK</sequence>
<feature type="transmembrane region" description="Helical" evidence="5">
    <location>
        <begin position="18"/>
        <end position="37"/>
    </location>
</feature>
<organism evidence="7 8">
    <name type="scientific">Francisella opportunistica</name>
    <dbReference type="NCBI Taxonomy" id="2016517"/>
    <lineage>
        <taxon>Bacteria</taxon>
        <taxon>Pseudomonadati</taxon>
        <taxon>Pseudomonadota</taxon>
        <taxon>Gammaproteobacteria</taxon>
        <taxon>Thiotrichales</taxon>
        <taxon>Francisellaceae</taxon>
        <taxon>Francisella</taxon>
    </lineage>
</organism>
<keyword evidence="8" id="KW-1185">Reference proteome</keyword>
<feature type="transmembrane region" description="Helical" evidence="5">
    <location>
        <begin position="75"/>
        <end position="93"/>
    </location>
</feature>
<feature type="transmembrane region" description="Helical" evidence="5">
    <location>
        <begin position="49"/>
        <end position="69"/>
    </location>
</feature>
<dbReference type="EMBL" id="CP022375">
    <property type="protein sequence ID" value="AXH29670.1"/>
    <property type="molecule type" value="Genomic_DNA"/>
</dbReference>